<dbReference type="Proteomes" id="UP000048289">
    <property type="component" value="Unassembled WGS sequence"/>
</dbReference>
<evidence type="ECO:0000313" key="12">
    <source>
        <dbReference type="Proteomes" id="UP000046680"/>
    </source>
</evidence>
<evidence type="ECO:0000313" key="5">
    <source>
        <dbReference type="EMBL" id="COX44437.1"/>
    </source>
</evidence>
<evidence type="ECO:0000313" key="6">
    <source>
        <dbReference type="EMBL" id="COX84189.1"/>
    </source>
</evidence>
<evidence type="ECO:0000313" key="14">
    <source>
        <dbReference type="Proteomes" id="UP000048600"/>
    </source>
</evidence>
<sequence>MLIAGPLGLCFLPAFLCVGIVPLVVGLAGDVLQFGLV</sequence>
<evidence type="ECO:0000313" key="10">
    <source>
        <dbReference type="Proteomes" id="UP000044938"/>
    </source>
</evidence>
<dbReference type="EMBL" id="CGCX01001963">
    <property type="protein sequence ID" value="CFS04268.1"/>
    <property type="molecule type" value="Genomic_DNA"/>
</dbReference>
<protein>
    <submittedName>
        <fullName evidence="5">Alanine rich membrane protein</fullName>
    </submittedName>
</protein>
<organism evidence="5 8">
    <name type="scientific">Mycobacterium tuberculosis</name>
    <dbReference type="NCBI Taxonomy" id="1773"/>
    <lineage>
        <taxon>Bacteria</taxon>
        <taxon>Bacillati</taxon>
        <taxon>Actinomycetota</taxon>
        <taxon>Actinomycetes</taxon>
        <taxon>Mycobacteriales</taxon>
        <taxon>Mycobacteriaceae</taxon>
        <taxon>Mycobacterium</taxon>
        <taxon>Mycobacterium tuberculosis complex</taxon>
    </lineage>
</organism>
<dbReference type="STRING" id="115862.BBG46_18985"/>
<dbReference type="EMBL" id="CSAJ01001297">
    <property type="protein sequence ID" value="COX84189.1"/>
    <property type="molecule type" value="Genomic_DNA"/>
</dbReference>
<dbReference type="Proteomes" id="UP000038802">
    <property type="component" value="Unassembled WGS sequence"/>
</dbReference>
<dbReference type="Proteomes" id="UP000039021">
    <property type="component" value="Unassembled WGS sequence"/>
</dbReference>
<dbReference type="EMBL" id="CSBK01001762">
    <property type="protein sequence ID" value="COZ11428.1"/>
    <property type="molecule type" value="Genomic_DNA"/>
</dbReference>
<dbReference type="EMBL" id="CFOE01000947">
    <property type="protein sequence ID" value="CFE46921.1"/>
    <property type="molecule type" value="Genomic_DNA"/>
</dbReference>
<evidence type="ECO:0000313" key="13">
    <source>
        <dbReference type="Proteomes" id="UP000048289"/>
    </source>
</evidence>
<proteinExistence type="predicted"/>
<dbReference type="Proteomes" id="UP000046680">
    <property type="component" value="Unassembled WGS sequence"/>
</dbReference>
<evidence type="ECO:0000313" key="7">
    <source>
        <dbReference type="EMBL" id="COZ11428.1"/>
    </source>
</evidence>
<evidence type="ECO:0000313" key="1">
    <source>
        <dbReference type="EMBL" id="CFE46921.1"/>
    </source>
</evidence>
<dbReference type="EMBL" id="CHKL01000850">
    <property type="protein sequence ID" value="COX37733.1"/>
    <property type="molecule type" value="Genomic_DNA"/>
</dbReference>
<name>A0A075ZF61_MYCTX</name>
<reference evidence="7" key="3">
    <citation type="submission" date="2015-03" db="EMBL/GenBank/DDBJ databases">
        <authorList>
            <consortium name="Pathogen Informatics"/>
            <person name="Murphy D."/>
        </authorList>
    </citation>
    <scope>NUCLEOTIDE SEQUENCE</scope>
    <source>
        <strain evidence="7">N09902308</strain>
    </source>
</reference>
<reference evidence="8 9" key="1">
    <citation type="submission" date="2015-03" db="EMBL/GenBank/DDBJ databases">
        <authorList>
            <consortium name="Pathogen Informatics"/>
        </authorList>
    </citation>
    <scope>NUCLEOTIDE SEQUENCE [LARGE SCALE GENOMIC DNA]</scope>
    <source>
        <strain evidence="2 12">C09601061</strain>
        <strain evidence="3 11">G09801536</strain>
        <strain evidence="1 13">G09901357</strain>
        <strain evidence="8">K00500041</strain>
        <strain evidence="6 10">M09401471</strain>
        <strain evidence="9">N09902308</strain>
        <strain evidence="4 14">P00601463</strain>
    </source>
</reference>
<reference evidence="5" key="2">
    <citation type="submission" date="2015-03" db="EMBL/GenBank/DDBJ databases">
        <authorList>
            <person name="Murphy D."/>
        </authorList>
    </citation>
    <scope>NUCLEOTIDE SEQUENCE [LARGE SCALE GENOMIC DNA]</scope>
    <source>
        <strain evidence="5">K00500041</strain>
    </source>
</reference>
<dbReference type="Proteomes" id="UP000048600">
    <property type="component" value="Unassembled WGS sequence"/>
</dbReference>
<gene>
    <name evidence="2" type="ORF">ERS007657_03730</name>
    <name evidence="3" type="ORF">ERS007679_04105</name>
    <name evidence="1" type="ORF">ERS007681_04228</name>
    <name evidence="5" type="ORF">ERS007703_05239</name>
    <name evidence="6" type="ORF">ERS007720_04942</name>
    <name evidence="7" type="ORF">ERS007739_03409</name>
    <name evidence="4" type="ORF">ERS007741_04287</name>
</gene>
<evidence type="ECO:0000313" key="2">
    <source>
        <dbReference type="EMBL" id="CFS04268.1"/>
    </source>
</evidence>
<dbReference type="EMBL" id="CSAD01000924">
    <property type="protein sequence ID" value="COW63351.1"/>
    <property type="molecule type" value="Genomic_DNA"/>
</dbReference>
<evidence type="ECO:0000313" key="4">
    <source>
        <dbReference type="EMBL" id="COX37733.1"/>
    </source>
</evidence>
<evidence type="ECO:0000313" key="3">
    <source>
        <dbReference type="EMBL" id="COW63351.1"/>
    </source>
</evidence>
<dbReference type="Proteomes" id="UP000045842">
    <property type="component" value="Unassembled WGS sequence"/>
</dbReference>
<evidence type="ECO:0000313" key="11">
    <source>
        <dbReference type="Proteomes" id="UP000045842"/>
    </source>
</evidence>
<dbReference type="AlphaFoldDB" id="A0A075ZF61"/>
<accession>A0A075ZF61</accession>
<dbReference type="Proteomes" id="UP000044938">
    <property type="component" value="Unassembled WGS sequence"/>
</dbReference>
<dbReference type="EMBL" id="CSAE01001257">
    <property type="protein sequence ID" value="COX44437.1"/>
    <property type="molecule type" value="Genomic_DNA"/>
</dbReference>
<evidence type="ECO:0000313" key="8">
    <source>
        <dbReference type="Proteomes" id="UP000038802"/>
    </source>
</evidence>
<evidence type="ECO:0000313" key="9">
    <source>
        <dbReference type="Proteomes" id="UP000039021"/>
    </source>
</evidence>